<dbReference type="Proteomes" id="UP000291343">
    <property type="component" value="Unassembled WGS sequence"/>
</dbReference>
<keyword evidence="9" id="KW-0807">Transducer</keyword>
<evidence type="ECO:0000256" key="1">
    <source>
        <dbReference type="ARBA" id="ARBA00004651"/>
    </source>
</evidence>
<dbReference type="GO" id="GO:0004984">
    <property type="term" value="F:olfactory receptor activity"/>
    <property type="evidence" value="ECO:0007669"/>
    <property type="project" value="InterPro"/>
</dbReference>
<evidence type="ECO:0000256" key="8">
    <source>
        <dbReference type="ARBA" id="ARBA00023170"/>
    </source>
</evidence>
<dbReference type="InParanoid" id="A0A482WRE7"/>
<dbReference type="PANTHER" id="PTHR21137">
    <property type="entry name" value="ODORANT RECEPTOR"/>
    <property type="match status" value="1"/>
</dbReference>
<dbReference type="GO" id="GO:0005886">
    <property type="term" value="C:plasma membrane"/>
    <property type="evidence" value="ECO:0007669"/>
    <property type="project" value="UniProtKB-SubCell"/>
</dbReference>
<keyword evidence="7 10" id="KW-0472">Membrane</keyword>
<keyword evidence="3" id="KW-0716">Sensory transduction</keyword>
<dbReference type="STRING" id="195883.A0A482WRE7"/>
<comment type="subcellular location">
    <subcellularLocation>
        <location evidence="1">Cell membrane</location>
        <topology evidence="1">Multi-pass membrane protein</topology>
    </subcellularLocation>
</comment>
<evidence type="ECO:0000256" key="5">
    <source>
        <dbReference type="ARBA" id="ARBA00022725"/>
    </source>
</evidence>
<keyword evidence="2" id="KW-1003">Cell membrane</keyword>
<evidence type="ECO:0000256" key="9">
    <source>
        <dbReference type="ARBA" id="ARBA00023224"/>
    </source>
</evidence>
<evidence type="ECO:0000256" key="2">
    <source>
        <dbReference type="ARBA" id="ARBA00022475"/>
    </source>
</evidence>
<feature type="transmembrane region" description="Helical" evidence="10">
    <location>
        <begin position="394"/>
        <end position="415"/>
    </location>
</feature>
<evidence type="ECO:0000313" key="11">
    <source>
        <dbReference type="EMBL" id="RZF36189.1"/>
    </source>
</evidence>
<evidence type="ECO:0000256" key="7">
    <source>
        <dbReference type="ARBA" id="ARBA00023136"/>
    </source>
</evidence>
<reference evidence="11 12" key="1">
    <citation type="journal article" date="2017" name="Gigascience">
        <title>Genome sequence of the small brown planthopper, Laodelphax striatellus.</title>
        <authorList>
            <person name="Zhu J."/>
            <person name="Jiang F."/>
            <person name="Wang X."/>
            <person name="Yang P."/>
            <person name="Bao Y."/>
            <person name="Zhao W."/>
            <person name="Wang W."/>
            <person name="Lu H."/>
            <person name="Wang Q."/>
            <person name="Cui N."/>
            <person name="Li J."/>
            <person name="Chen X."/>
            <person name="Luo L."/>
            <person name="Yu J."/>
            <person name="Kang L."/>
            <person name="Cui F."/>
        </authorList>
    </citation>
    <scope>NUCLEOTIDE SEQUENCE [LARGE SCALE GENOMIC DNA]</scope>
    <source>
        <strain evidence="11">Lst14</strain>
    </source>
</reference>
<evidence type="ECO:0008006" key="13">
    <source>
        <dbReference type="Google" id="ProtNLM"/>
    </source>
</evidence>
<dbReference type="OrthoDB" id="6617147at2759"/>
<dbReference type="FunCoup" id="A0A482WRE7">
    <property type="interactions" value="61"/>
</dbReference>
<feature type="transmembrane region" description="Helical" evidence="10">
    <location>
        <begin position="30"/>
        <end position="48"/>
    </location>
</feature>
<sequence>MNMDTALREKKINLNLFKMSGFWQILSKDSIWWVAAHAIPMAYFVFYMQIVQLARLIITHDDLKLEEFVERFVCIASYIDGTVKVFYFLANRKLARHLAEVFEKEFLLCSKFETDLRAVRRGQDLSKMACTFFCILIFSTSLIWILTPLIQCLFFERCLYLKVIPTWFPFDQSEGFKKTLAYLLDSATVGYNALIIFTGNAWVITLIVMVCAQMNLLKSVIANIRVIAEDQVNVARNNAKYGGNNKKFAGNNKEYAKNNEKYELKNAKYDSDFVNYANSNGKNEANYEKKNENFEKNTAYNEKNYQVAENFALDKDVRNKMDELLKVCLNDHQKLLRTIGLMEKLLSPVNLFQMIVSSIMVCSTVFVMIIPFALKSKRGDNGALDKMMKHGVKYSFFCADAILELGIFSFSGLMISEQTKSMHRVFYNSDWQNASKSYKKNVLFATTRAAVPLTLTAGKFYNVDLQSFASILKISYSCLMLLYGLVSKRQSEFQM</sequence>
<keyword evidence="12" id="KW-1185">Reference proteome</keyword>
<dbReference type="AlphaFoldDB" id="A0A482WRE7"/>
<comment type="caution">
    <text evidence="11">The sequence shown here is derived from an EMBL/GenBank/DDBJ whole genome shotgun (WGS) entry which is preliminary data.</text>
</comment>
<accession>A0A482WRE7</accession>
<dbReference type="GO" id="GO:0005549">
    <property type="term" value="F:odorant binding"/>
    <property type="evidence" value="ECO:0007669"/>
    <property type="project" value="InterPro"/>
</dbReference>
<feature type="transmembrane region" description="Helical" evidence="10">
    <location>
        <begin position="130"/>
        <end position="150"/>
    </location>
</feature>
<evidence type="ECO:0000256" key="4">
    <source>
        <dbReference type="ARBA" id="ARBA00022692"/>
    </source>
</evidence>
<dbReference type="InterPro" id="IPR004117">
    <property type="entry name" value="7tm6_olfct_rcpt"/>
</dbReference>
<dbReference type="Pfam" id="PF02949">
    <property type="entry name" value="7tm_6"/>
    <property type="match status" value="1"/>
</dbReference>
<dbReference type="PANTHER" id="PTHR21137:SF35">
    <property type="entry name" value="ODORANT RECEPTOR 19A-RELATED"/>
    <property type="match status" value="1"/>
</dbReference>
<protein>
    <recommendedName>
        <fullName evidence="13">Odorant receptor</fullName>
    </recommendedName>
</protein>
<evidence type="ECO:0000313" key="12">
    <source>
        <dbReference type="Proteomes" id="UP000291343"/>
    </source>
</evidence>
<feature type="transmembrane region" description="Helical" evidence="10">
    <location>
        <begin position="467"/>
        <end position="486"/>
    </location>
</feature>
<evidence type="ECO:0000256" key="6">
    <source>
        <dbReference type="ARBA" id="ARBA00022989"/>
    </source>
</evidence>
<proteinExistence type="predicted"/>
<feature type="transmembrane region" description="Helical" evidence="10">
    <location>
        <begin position="351"/>
        <end position="374"/>
    </location>
</feature>
<keyword evidence="4 10" id="KW-0812">Transmembrane</keyword>
<name>A0A482WRE7_LAOST</name>
<organism evidence="11 12">
    <name type="scientific">Laodelphax striatellus</name>
    <name type="common">Small brown planthopper</name>
    <name type="synonym">Delphax striatella</name>
    <dbReference type="NCBI Taxonomy" id="195883"/>
    <lineage>
        <taxon>Eukaryota</taxon>
        <taxon>Metazoa</taxon>
        <taxon>Ecdysozoa</taxon>
        <taxon>Arthropoda</taxon>
        <taxon>Hexapoda</taxon>
        <taxon>Insecta</taxon>
        <taxon>Pterygota</taxon>
        <taxon>Neoptera</taxon>
        <taxon>Paraneoptera</taxon>
        <taxon>Hemiptera</taxon>
        <taxon>Auchenorrhyncha</taxon>
        <taxon>Fulgoroidea</taxon>
        <taxon>Delphacidae</taxon>
        <taxon>Criomorphinae</taxon>
        <taxon>Laodelphax</taxon>
    </lineage>
</organism>
<keyword evidence="8" id="KW-0675">Receptor</keyword>
<evidence type="ECO:0000256" key="3">
    <source>
        <dbReference type="ARBA" id="ARBA00022606"/>
    </source>
</evidence>
<evidence type="ECO:0000256" key="10">
    <source>
        <dbReference type="SAM" id="Phobius"/>
    </source>
</evidence>
<dbReference type="GO" id="GO:0007165">
    <property type="term" value="P:signal transduction"/>
    <property type="evidence" value="ECO:0007669"/>
    <property type="project" value="UniProtKB-KW"/>
</dbReference>
<keyword evidence="6 10" id="KW-1133">Transmembrane helix</keyword>
<keyword evidence="5" id="KW-0552">Olfaction</keyword>
<dbReference type="EMBL" id="QKKF02026847">
    <property type="protein sequence ID" value="RZF36189.1"/>
    <property type="molecule type" value="Genomic_DNA"/>
</dbReference>
<gene>
    <name evidence="11" type="ORF">LSTR_LSTR012813</name>
</gene>